<evidence type="ECO:0000256" key="8">
    <source>
        <dbReference type="PIRSR" id="PIRSR006621-2"/>
    </source>
</evidence>
<feature type="binding site" evidence="8">
    <location>
        <position position="88"/>
    </location>
    <ligand>
        <name>FMN</name>
        <dbReference type="ChEBI" id="CHEBI:58210"/>
    </ligand>
</feature>
<evidence type="ECO:0000256" key="1">
    <source>
        <dbReference type="ARBA" id="ARBA00001917"/>
    </source>
</evidence>
<proteinExistence type="inferred from homology"/>
<dbReference type="GO" id="GO:0017150">
    <property type="term" value="F:tRNA dihydrouridine synthase activity"/>
    <property type="evidence" value="ECO:0007669"/>
    <property type="project" value="InterPro"/>
</dbReference>
<evidence type="ECO:0000256" key="2">
    <source>
        <dbReference type="ARBA" id="ARBA00022630"/>
    </source>
</evidence>
<dbReference type="SUPFAM" id="SSF51395">
    <property type="entry name" value="FMN-linked oxidoreductases"/>
    <property type="match status" value="1"/>
</dbReference>
<dbReference type="EC" id="1.3.1.-" evidence="6"/>
<comment type="function">
    <text evidence="6">Catalyzes the synthesis of 5,6-dihydrouridine (D), a modified base found in the D-loop of most tRNAs, via the reduction of the C5-C6 double bond in target uridines.</text>
</comment>
<keyword evidence="8" id="KW-0547">Nucleotide-binding</keyword>
<comment type="cofactor">
    <cofactor evidence="1 6 8">
        <name>FMN</name>
        <dbReference type="ChEBI" id="CHEBI:58210"/>
    </cofactor>
</comment>
<organism evidence="10 11">
    <name type="scientific">Weissella diestrammenae</name>
    <dbReference type="NCBI Taxonomy" id="1162633"/>
    <lineage>
        <taxon>Bacteria</taxon>
        <taxon>Bacillati</taxon>
        <taxon>Bacillota</taxon>
        <taxon>Bacilli</taxon>
        <taxon>Lactobacillales</taxon>
        <taxon>Lactobacillaceae</taxon>
        <taxon>Weissella</taxon>
    </lineage>
</organism>
<keyword evidence="11" id="KW-1185">Reference proteome</keyword>
<keyword evidence="3 6" id="KW-0288">FMN</keyword>
<dbReference type="InterPro" id="IPR013785">
    <property type="entry name" value="Aldolase_TIM"/>
</dbReference>
<dbReference type="AlphaFoldDB" id="A0A7G9T759"/>
<dbReference type="PANTHER" id="PTHR11082:SF25">
    <property type="entry name" value="DUS-LIKE FMN-BINDING DOMAIN-CONTAINING PROTEIN"/>
    <property type="match status" value="1"/>
</dbReference>
<comment type="similarity">
    <text evidence="6">Belongs to the dus family.</text>
</comment>
<dbReference type="EMBL" id="CP060724">
    <property type="protein sequence ID" value="QNN75934.1"/>
    <property type="molecule type" value="Genomic_DNA"/>
</dbReference>
<dbReference type="Proteomes" id="UP000515800">
    <property type="component" value="Chromosome"/>
</dbReference>
<keyword evidence="2 6" id="KW-0285">Flavoprotein</keyword>
<evidence type="ECO:0000256" key="3">
    <source>
        <dbReference type="ARBA" id="ARBA00022643"/>
    </source>
</evidence>
<dbReference type="GO" id="GO:0050660">
    <property type="term" value="F:flavin adenine dinucleotide binding"/>
    <property type="evidence" value="ECO:0007669"/>
    <property type="project" value="InterPro"/>
</dbReference>
<dbReference type="CDD" id="cd02801">
    <property type="entry name" value="DUS_like_FMN"/>
    <property type="match status" value="1"/>
</dbReference>
<gene>
    <name evidence="10" type="ORF">H9L19_03505</name>
</gene>
<keyword evidence="4 6" id="KW-0819">tRNA processing</keyword>
<evidence type="ECO:0000259" key="9">
    <source>
        <dbReference type="Pfam" id="PF01207"/>
    </source>
</evidence>
<dbReference type="Gene3D" id="3.20.20.70">
    <property type="entry name" value="Aldolase class I"/>
    <property type="match status" value="1"/>
</dbReference>
<accession>A0A7G9T759</accession>
<protein>
    <recommendedName>
        <fullName evidence="6">tRNA-dihydrouridine synthase</fullName>
        <ecNumber evidence="6">1.3.1.-</ecNumber>
    </recommendedName>
</protein>
<evidence type="ECO:0000256" key="7">
    <source>
        <dbReference type="PIRSR" id="PIRSR006621-1"/>
    </source>
</evidence>
<dbReference type="InterPro" id="IPR018517">
    <property type="entry name" value="tRNA_hU_synthase_CS"/>
</dbReference>
<dbReference type="InterPro" id="IPR035587">
    <property type="entry name" value="DUS-like_FMN-bd"/>
</dbReference>
<feature type="active site" description="Proton donor" evidence="7">
    <location>
        <position position="118"/>
    </location>
</feature>
<evidence type="ECO:0000313" key="11">
    <source>
        <dbReference type="Proteomes" id="UP000515800"/>
    </source>
</evidence>
<feature type="domain" description="DUS-like FMN-binding" evidence="9">
    <location>
        <begin position="29"/>
        <end position="325"/>
    </location>
</feature>
<dbReference type="PROSITE" id="PS01136">
    <property type="entry name" value="UPF0034"/>
    <property type="match status" value="1"/>
</dbReference>
<dbReference type="KEGG" id="wdi:H9L19_03505"/>
<keyword evidence="5 6" id="KW-0560">Oxidoreductase</keyword>
<dbReference type="Pfam" id="PF01207">
    <property type="entry name" value="Dus"/>
    <property type="match status" value="1"/>
</dbReference>
<evidence type="ECO:0000256" key="5">
    <source>
        <dbReference type="ARBA" id="ARBA00023002"/>
    </source>
</evidence>
<name>A0A7G9T759_9LACO</name>
<reference evidence="10 11" key="1">
    <citation type="submission" date="2020-08" db="EMBL/GenBank/DDBJ databases">
        <title>Genome sequence of Weissella diestrammenae KACC 16890T.</title>
        <authorList>
            <person name="Hyun D.-W."/>
            <person name="Bae J.-W."/>
        </authorList>
    </citation>
    <scope>NUCLEOTIDE SEQUENCE [LARGE SCALE GENOMIC DNA]</scope>
    <source>
        <strain evidence="10 11">KACC 16890</strain>
    </source>
</reference>
<dbReference type="InterPro" id="IPR001269">
    <property type="entry name" value="DUS_fam"/>
</dbReference>
<evidence type="ECO:0000313" key="10">
    <source>
        <dbReference type="EMBL" id="QNN75934.1"/>
    </source>
</evidence>
<feature type="binding site" evidence="8">
    <location>
        <begin position="246"/>
        <end position="247"/>
    </location>
    <ligand>
        <name>FMN</name>
        <dbReference type="ChEBI" id="CHEBI:58210"/>
    </ligand>
</feature>
<feature type="binding site" evidence="8">
    <location>
        <position position="185"/>
    </location>
    <ligand>
        <name>FMN</name>
        <dbReference type="ChEBI" id="CHEBI:58210"/>
    </ligand>
</feature>
<evidence type="ECO:0000256" key="4">
    <source>
        <dbReference type="ARBA" id="ARBA00022694"/>
    </source>
</evidence>
<feature type="binding site" evidence="8">
    <location>
        <position position="156"/>
    </location>
    <ligand>
        <name>FMN</name>
        <dbReference type="ChEBI" id="CHEBI:58210"/>
    </ligand>
</feature>
<sequence length="345" mass="39060">MTKAKSEYWQNIVDRANSHTGKQVPFFTLAPMEAVTDTVFRRVVDYAAAPDAYYTEFVNARSIAHPKAKFSVQGRLAVVEHEKLPIAQIWGNRPEDFVTAIEELKKDGYQAIDINMGCPDGTVIKNAGGSDLIRHPHDAAAIIQAAKTIGLPVSVKTRIGFNELETYKRWLPFLLQQDIQVLTVHLRTRKEQSKVPAHYELIDDILAMRDTISPQTLIQFNGDIKDRQAGLALAESHPGIDGIMIGRGIFENPWAFELNPQPHSLDEALELLNLQLDLHDEVTNLYGPRHFQKLKRFFKIYVRSFSYASDLRLALMETQSTTDVRKVLAEFDAQWQAHKVQQAAN</sequence>
<dbReference type="RefSeq" id="WP_187529762.1">
    <property type="nucleotide sequence ID" value="NZ_CP060724.1"/>
</dbReference>
<dbReference type="PIRSF" id="PIRSF006621">
    <property type="entry name" value="Dus"/>
    <property type="match status" value="1"/>
</dbReference>
<dbReference type="PANTHER" id="PTHR11082">
    <property type="entry name" value="TRNA-DIHYDROURIDINE SYNTHASE"/>
    <property type="match status" value="1"/>
</dbReference>
<evidence type="ECO:0000256" key="6">
    <source>
        <dbReference type="PIRNR" id="PIRNR006621"/>
    </source>
</evidence>